<dbReference type="Pfam" id="PF00743">
    <property type="entry name" value="FMO-like"/>
    <property type="match status" value="1"/>
</dbReference>
<dbReference type="GO" id="GO:0004499">
    <property type="term" value="F:N,N-dimethylaniline monooxygenase activity"/>
    <property type="evidence" value="ECO:0007669"/>
    <property type="project" value="InterPro"/>
</dbReference>
<name>A0A2B7Y3I8_POLH7</name>
<dbReference type="PANTHER" id="PTHR42877:SF4">
    <property type="entry name" value="FAD_NAD(P)-BINDING DOMAIN-CONTAINING PROTEIN-RELATED"/>
    <property type="match status" value="1"/>
</dbReference>
<dbReference type="InterPro" id="IPR036188">
    <property type="entry name" value="FAD/NAD-bd_sf"/>
</dbReference>
<dbReference type="EMBL" id="PDNA01000083">
    <property type="protein sequence ID" value="PGH15402.1"/>
    <property type="molecule type" value="Genomic_DNA"/>
</dbReference>
<keyword evidence="4" id="KW-0274">FAD</keyword>
<keyword evidence="8" id="KW-1185">Reference proteome</keyword>
<dbReference type="InterPro" id="IPR051209">
    <property type="entry name" value="FAD-bind_Monooxygenase_sf"/>
</dbReference>
<dbReference type="SUPFAM" id="SSF51905">
    <property type="entry name" value="FAD/NAD(P)-binding domain"/>
    <property type="match status" value="2"/>
</dbReference>
<keyword evidence="5" id="KW-0560">Oxidoreductase</keyword>
<dbReference type="PANTHER" id="PTHR42877">
    <property type="entry name" value="L-ORNITHINE N(5)-MONOOXYGENASE-RELATED"/>
    <property type="match status" value="1"/>
</dbReference>
<dbReference type="STRING" id="1447883.A0A2B7Y3I8"/>
<comment type="cofactor">
    <cofactor evidence="1">
        <name>FAD</name>
        <dbReference type="ChEBI" id="CHEBI:57692"/>
    </cofactor>
</comment>
<dbReference type="AlphaFoldDB" id="A0A2B7Y3I8"/>
<feature type="transmembrane region" description="Helical" evidence="6">
    <location>
        <begin position="20"/>
        <end position="39"/>
    </location>
</feature>
<gene>
    <name evidence="7" type="ORF">AJ80_05586</name>
</gene>
<sequence>MADNKRYPQAEIGNKTFTQAAVVIIGAGISGMCTAINLLNNNIHNFVILEKSGGFGGTWRDNKYPGCCCDIYAHLYSYSFEQNPDWTRLYAGQEEILKYLHGVAEKYKLARYIRFNSSVEETRWDDAARKWNTAVTVAGAKDSEFGEQYTITSDFLVSAVGQLNFPQNPSIPGLDDFKGKMMHSARWDWSYDLKGKRIAVIGNGATAAQIVPEIAPEASHLTIYQRTPNWVAPRLDIPVWKPVRAMFKYLPPVRWRFRATIMDFREVTYSAVTNQESTMANFIRNESLKMMKRQLPNQPELWEKVTPDYPVGCKRILLSDNYFPTLARKNVTLETGHIERITEKGIVVDSVETEYDLIVLATGFRTVEFMHPIKVYGTNGRSLSDIWSKTQGARALYGVTVESLPNFGMLYGPNTNLGHNSIILMIEAQARYIYAMISAVLRARQQGQSLAITPKPSRVEGFNAEMQEVLKSTSFAHPNCSSWYKTEEGLITNNWSGTVVDYQKLLSKLDWNDFDLAGYGSTNLGAKTTHLGRVREESMVGYKTLGVAVSVLAVAGGIAMKAPHLLPRWK</sequence>
<protein>
    <recommendedName>
        <fullName evidence="9">Cyclohexanone monooxygenase</fullName>
    </recommendedName>
</protein>
<dbReference type="GO" id="GO:0050661">
    <property type="term" value="F:NADP binding"/>
    <property type="evidence" value="ECO:0007669"/>
    <property type="project" value="InterPro"/>
</dbReference>
<comment type="similarity">
    <text evidence="2">Belongs to the FAD-binding monooxygenase family.</text>
</comment>
<evidence type="ECO:0000313" key="8">
    <source>
        <dbReference type="Proteomes" id="UP000224634"/>
    </source>
</evidence>
<reference evidence="7 8" key="1">
    <citation type="submission" date="2017-10" db="EMBL/GenBank/DDBJ databases">
        <title>Comparative genomics in systemic dimorphic fungi from Ajellomycetaceae.</title>
        <authorList>
            <person name="Munoz J.F."/>
            <person name="Mcewen J.G."/>
            <person name="Clay O.K."/>
            <person name="Cuomo C.A."/>
        </authorList>
    </citation>
    <scope>NUCLEOTIDE SEQUENCE [LARGE SCALE GENOMIC DNA]</scope>
    <source>
        <strain evidence="7 8">UAMH7299</strain>
    </source>
</reference>
<evidence type="ECO:0000313" key="7">
    <source>
        <dbReference type="EMBL" id="PGH15402.1"/>
    </source>
</evidence>
<keyword evidence="6" id="KW-0812">Transmembrane</keyword>
<comment type="caution">
    <text evidence="7">The sequence shown here is derived from an EMBL/GenBank/DDBJ whole genome shotgun (WGS) entry which is preliminary data.</text>
</comment>
<keyword evidence="6" id="KW-0472">Membrane</keyword>
<organism evidence="7 8">
    <name type="scientific">Polytolypa hystricis (strain UAMH7299)</name>
    <dbReference type="NCBI Taxonomy" id="1447883"/>
    <lineage>
        <taxon>Eukaryota</taxon>
        <taxon>Fungi</taxon>
        <taxon>Dikarya</taxon>
        <taxon>Ascomycota</taxon>
        <taxon>Pezizomycotina</taxon>
        <taxon>Eurotiomycetes</taxon>
        <taxon>Eurotiomycetidae</taxon>
        <taxon>Onygenales</taxon>
        <taxon>Onygenales incertae sedis</taxon>
        <taxon>Polytolypa</taxon>
    </lineage>
</organism>
<evidence type="ECO:0000256" key="4">
    <source>
        <dbReference type="ARBA" id="ARBA00022827"/>
    </source>
</evidence>
<keyword evidence="6" id="KW-1133">Transmembrane helix</keyword>
<dbReference type="OrthoDB" id="74360at2759"/>
<accession>A0A2B7Y3I8</accession>
<evidence type="ECO:0008006" key="9">
    <source>
        <dbReference type="Google" id="ProtNLM"/>
    </source>
</evidence>
<dbReference type="Proteomes" id="UP000224634">
    <property type="component" value="Unassembled WGS sequence"/>
</dbReference>
<evidence type="ECO:0000256" key="2">
    <source>
        <dbReference type="ARBA" id="ARBA00010139"/>
    </source>
</evidence>
<keyword evidence="3" id="KW-0285">Flavoprotein</keyword>
<evidence type="ECO:0000256" key="1">
    <source>
        <dbReference type="ARBA" id="ARBA00001974"/>
    </source>
</evidence>
<dbReference type="InterPro" id="IPR020946">
    <property type="entry name" value="Flavin_mOase-like"/>
</dbReference>
<evidence type="ECO:0000256" key="3">
    <source>
        <dbReference type="ARBA" id="ARBA00022630"/>
    </source>
</evidence>
<proteinExistence type="inferred from homology"/>
<dbReference type="Gene3D" id="3.50.50.60">
    <property type="entry name" value="FAD/NAD(P)-binding domain"/>
    <property type="match status" value="2"/>
</dbReference>
<evidence type="ECO:0000256" key="5">
    <source>
        <dbReference type="ARBA" id="ARBA00023002"/>
    </source>
</evidence>
<dbReference type="GO" id="GO:0050660">
    <property type="term" value="F:flavin adenine dinucleotide binding"/>
    <property type="evidence" value="ECO:0007669"/>
    <property type="project" value="InterPro"/>
</dbReference>
<evidence type="ECO:0000256" key="6">
    <source>
        <dbReference type="SAM" id="Phobius"/>
    </source>
</evidence>